<evidence type="ECO:0000256" key="4">
    <source>
        <dbReference type="ARBA" id="ARBA00023004"/>
    </source>
</evidence>
<reference evidence="8 9" key="1">
    <citation type="submission" date="2019-08" db="EMBL/GenBank/DDBJ databases">
        <title>Pedobacter sp. nov., isolated from Han river, South Korea.</title>
        <authorList>
            <person name="Lee D.-H."/>
            <person name="Kim Y.-S."/>
            <person name="Hwang E.-M."/>
            <person name="Le Tran T.C."/>
            <person name="Cha C.-J."/>
        </authorList>
    </citation>
    <scope>NUCLEOTIDE SEQUENCE [LARGE SCALE GENOMIC DNA]</scope>
    <source>
        <strain evidence="8 9">CJ43</strain>
    </source>
</reference>
<dbReference type="PROSITE" id="PS51918">
    <property type="entry name" value="RADICAL_SAM"/>
    <property type="match status" value="1"/>
</dbReference>
<evidence type="ECO:0000256" key="5">
    <source>
        <dbReference type="ARBA" id="ARBA00023014"/>
    </source>
</evidence>
<comment type="cofactor">
    <cofactor evidence="1">
        <name>[4Fe-4S] cluster</name>
        <dbReference type="ChEBI" id="CHEBI:49883"/>
    </cofactor>
</comment>
<dbReference type="GO" id="GO:0061798">
    <property type="term" value="F:GTP 3',8'-cyclase activity"/>
    <property type="evidence" value="ECO:0007669"/>
    <property type="project" value="TreeGrafter"/>
</dbReference>
<evidence type="ECO:0000256" key="3">
    <source>
        <dbReference type="ARBA" id="ARBA00022723"/>
    </source>
</evidence>
<dbReference type="KEGG" id="pej:FYC62_15485"/>
<evidence type="ECO:0000256" key="2">
    <source>
        <dbReference type="ARBA" id="ARBA00022691"/>
    </source>
</evidence>
<sequence length="67" mass="7462">MRLTGGEPLLYHELDVLIHELKKLDLPEITLTTNGFLLAKQASKLKNAGLDSINISLDAIDELTFQK</sequence>
<evidence type="ECO:0000259" key="7">
    <source>
        <dbReference type="PROSITE" id="PS51918"/>
    </source>
</evidence>
<dbReference type="EMBL" id="CP043329">
    <property type="protein sequence ID" value="QEK53354.1"/>
    <property type="molecule type" value="Genomic_DNA"/>
</dbReference>
<dbReference type="InterPro" id="IPR058240">
    <property type="entry name" value="rSAM_sf"/>
</dbReference>
<keyword evidence="4" id="KW-0408">Iron</keyword>
<keyword evidence="6" id="KW-0501">Molybdenum cofactor biosynthesis</keyword>
<evidence type="ECO:0000256" key="1">
    <source>
        <dbReference type="ARBA" id="ARBA00001966"/>
    </source>
</evidence>
<evidence type="ECO:0000313" key="8">
    <source>
        <dbReference type="EMBL" id="QEK53354.1"/>
    </source>
</evidence>
<evidence type="ECO:0000256" key="6">
    <source>
        <dbReference type="ARBA" id="ARBA00023150"/>
    </source>
</evidence>
<dbReference type="CDD" id="cd01335">
    <property type="entry name" value="Radical_SAM"/>
    <property type="match status" value="1"/>
</dbReference>
<dbReference type="InterPro" id="IPR007197">
    <property type="entry name" value="rSAM"/>
</dbReference>
<dbReference type="PANTHER" id="PTHR22960:SF0">
    <property type="entry name" value="MOLYBDENUM COFACTOR BIOSYNTHESIS PROTEIN 1"/>
    <property type="match status" value="1"/>
</dbReference>
<evidence type="ECO:0000313" key="9">
    <source>
        <dbReference type="Proteomes" id="UP000323653"/>
    </source>
</evidence>
<gene>
    <name evidence="8" type="ORF">FYC62_15485</name>
</gene>
<dbReference type="GO" id="GO:0051536">
    <property type="term" value="F:iron-sulfur cluster binding"/>
    <property type="evidence" value="ECO:0007669"/>
    <property type="project" value="UniProtKB-KW"/>
</dbReference>
<dbReference type="GO" id="GO:0046872">
    <property type="term" value="F:metal ion binding"/>
    <property type="evidence" value="ECO:0007669"/>
    <property type="project" value="UniProtKB-KW"/>
</dbReference>
<name>A0A5C0VQZ0_9SPHI</name>
<keyword evidence="2" id="KW-0949">S-adenosyl-L-methionine</keyword>
<dbReference type="InterPro" id="IPR013785">
    <property type="entry name" value="Aldolase_TIM"/>
</dbReference>
<dbReference type="Gene3D" id="3.20.20.70">
    <property type="entry name" value="Aldolase class I"/>
    <property type="match status" value="1"/>
</dbReference>
<dbReference type="PANTHER" id="PTHR22960">
    <property type="entry name" value="MOLYBDOPTERIN COFACTOR SYNTHESIS PROTEIN A"/>
    <property type="match status" value="1"/>
</dbReference>
<keyword evidence="5" id="KW-0411">Iron-sulfur</keyword>
<dbReference type="Pfam" id="PF04055">
    <property type="entry name" value="Radical_SAM"/>
    <property type="match status" value="1"/>
</dbReference>
<dbReference type="AlphaFoldDB" id="A0A5C0VQZ0"/>
<protein>
    <submittedName>
        <fullName evidence="8">Radical SAM protein</fullName>
    </submittedName>
</protein>
<accession>A0A5C0VQZ0</accession>
<dbReference type="InterPro" id="IPR050105">
    <property type="entry name" value="MoCo_biosynth_MoaA/MoaC"/>
</dbReference>
<dbReference type="Proteomes" id="UP000323653">
    <property type="component" value="Chromosome"/>
</dbReference>
<feature type="domain" description="Radical SAM core" evidence="7">
    <location>
        <begin position="1"/>
        <end position="67"/>
    </location>
</feature>
<keyword evidence="3" id="KW-0479">Metal-binding</keyword>
<dbReference type="GO" id="GO:0061799">
    <property type="term" value="F:cyclic pyranopterin monophosphate synthase activity"/>
    <property type="evidence" value="ECO:0007669"/>
    <property type="project" value="TreeGrafter"/>
</dbReference>
<dbReference type="RefSeq" id="WP_149075942.1">
    <property type="nucleotide sequence ID" value="NZ_CP043329.1"/>
</dbReference>
<dbReference type="SUPFAM" id="SSF102114">
    <property type="entry name" value="Radical SAM enzymes"/>
    <property type="match status" value="1"/>
</dbReference>
<organism evidence="8 9">
    <name type="scientific">Pedobacter aquae</name>
    <dbReference type="NCBI Taxonomy" id="2605747"/>
    <lineage>
        <taxon>Bacteria</taxon>
        <taxon>Pseudomonadati</taxon>
        <taxon>Bacteroidota</taxon>
        <taxon>Sphingobacteriia</taxon>
        <taxon>Sphingobacteriales</taxon>
        <taxon>Sphingobacteriaceae</taxon>
        <taxon>Pedobacter</taxon>
    </lineage>
</organism>
<dbReference type="GO" id="GO:0006777">
    <property type="term" value="P:Mo-molybdopterin cofactor biosynthetic process"/>
    <property type="evidence" value="ECO:0007669"/>
    <property type="project" value="UniProtKB-KW"/>
</dbReference>
<proteinExistence type="predicted"/>
<keyword evidence="9" id="KW-1185">Reference proteome</keyword>